<comment type="caution">
    <text evidence="2">The sequence shown here is derived from an EMBL/GenBank/DDBJ whole genome shotgun (WGS) entry which is preliminary data.</text>
</comment>
<accession>A0A3A8JJR3</accession>
<name>A0A3A8JJR3_9BACT</name>
<dbReference type="AlphaFoldDB" id="A0A3A8JJR3"/>
<dbReference type="Gene3D" id="3.90.550.10">
    <property type="entry name" value="Spore Coat Polysaccharide Biosynthesis Protein SpsA, Chain A"/>
    <property type="match status" value="1"/>
</dbReference>
<keyword evidence="3" id="KW-1185">Reference proteome</keyword>
<proteinExistence type="predicted"/>
<dbReference type="InterPro" id="IPR001173">
    <property type="entry name" value="Glyco_trans_2-like"/>
</dbReference>
<dbReference type="GO" id="GO:0016740">
    <property type="term" value="F:transferase activity"/>
    <property type="evidence" value="ECO:0007669"/>
    <property type="project" value="UniProtKB-KW"/>
</dbReference>
<dbReference type="RefSeq" id="WP_120539566.1">
    <property type="nucleotide sequence ID" value="NZ_RAVZ01000023.1"/>
</dbReference>
<dbReference type="InterPro" id="IPR050834">
    <property type="entry name" value="Glycosyltransf_2"/>
</dbReference>
<keyword evidence="2" id="KW-0808">Transferase</keyword>
<organism evidence="2 3">
    <name type="scientific">Corallococcus terminator</name>
    <dbReference type="NCBI Taxonomy" id="2316733"/>
    <lineage>
        <taxon>Bacteria</taxon>
        <taxon>Pseudomonadati</taxon>
        <taxon>Myxococcota</taxon>
        <taxon>Myxococcia</taxon>
        <taxon>Myxococcales</taxon>
        <taxon>Cystobacterineae</taxon>
        <taxon>Myxococcaceae</taxon>
        <taxon>Corallococcus</taxon>
    </lineage>
</organism>
<feature type="domain" description="Glycosyltransferase 2-like" evidence="1">
    <location>
        <begin position="7"/>
        <end position="118"/>
    </location>
</feature>
<protein>
    <submittedName>
        <fullName evidence="2">Glycosyltransferase family 2 protein</fullName>
    </submittedName>
</protein>
<sequence>MSACTLTVIIPTRHRPGLLRRALTCVADQTRRPDEVIVIDDGDVPQPFASGPGVRWVRHEAPHGAARARNLGASLARGRFLAFLDDDDTWDPAYLFEAEHLALTSRLELVLTAFLKVRQQEGAREVVPEKVPPANLHPDDFLVRNPGLRGSNLFITRAAFLESGGFDPSLPSFHDMDLGVRLARLPGLRYGRNTQPRVYFHVHPELRLSTAGSPTNVAGMRAFLAKHSALMGPERVSAFRERARRLFGVDP</sequence>
<dbReference type="InterPro" id="IPR029044">
    <property type="entry name" value="Nucleotide-diphossugar_trans"/>
</dbReference>
<reference evidence="3" key="1">
    <citation type="submission" date="2018-09" db="EMBL/GenBank/DDBJ databases">
        <authorList>
            <person name="Livingstone P.G."/>
            <person name="Whitworth D.E."/>
        </authorList>
    </citation>
    <scope>NUCLEOTIDE SEQUENCE [LARGE SCALE GENOMIC DNA]</scope>
    <source>
        <strain evidence="3">CA054A</strain>
    </source>
</reference>
<evidence type="ECO:0000259" key="1">
    <source>
        <dbReference type="Pfam" id="PF00535"/>
    </source>
</evidence>
<dbReference type="PANTHER" id="PTHR43685:SF2">
    <property type="entry name" value="GLYCOSYLTRANSFERASE 2-LIKE DOMAIN-CONTAINING PROTEIN"/>
    <property type="match status" value="1"/>
</dbReference>
<dbReference type="PANTHER" id="PTHR43685">
    <property type="entry name" value="GLYCOSYLTRANSFERASE"/>
    <property type="match status" value="1"/>
</dbReference>
<evidence type="ECO:0000313" key="3">
    <source>
        <dbReference type="Proteomes" id="UP000268094"/>
    </source>
</evidence>
<dbReference type="Pfam" id="PF00535">
    <property type="entry name" value="Glycos_transf_2"/>
    <property type="match status" value="1"/>
</dbReference>
<dbReference type="EMBL" id="RAVZ01000023">
    <property type="protein sequence ID" value="RKG92544.1"/>
    <property type="molecule type" value="Genomic_DNA"/>
</dbReference>
<dbReference type="OrthoDB" id="5291101at2"/>
<evidence type="ECO:0000313" key="2">
    <source>
        <dbReference type="EMBL" id="RKG92544.1"/>
    </source>
</evidence>
<dbReference type="CDD" id="cd00761">
    <property type="entry name" value="Glyco_tranf_GTA_type"/>
    <property type="match status" value="1"/>
</dbReference>
<gene>
    <name evidence="2" type="ORF">D7V88_05615</name>
</gene>
<dbReference type="Proteomes" id="UP000268094">
    <property type="component" value="Unassembled WGS sequence"/>
</dbReference>
<dbReference type="SUPFAM" id="SSF53448">
    <property type="entry name" value="Nucleotide-diphospho-sugar transferases"/>
    <property type="match status" value="1"/>
</dbReference>